<evidence type="ECO:0000256" key="1">
    <source>
        <dbReference type="ARBA" id="ARBA00022603"/>
    </source>
</evidence>
<dbReference type="GO" id="GO:0032259">
    <property type="term" value="P:methylation"/>
    <property type="evidence" value="ECO:0007669"/>
    <property type="project" value="UniProtKB-KW"/>
</dbReference>
<dbReference type="InterPro" id="IPR004556">
    <property type="entry name" value="HemK-like"/>
</dbReference>
<name>A0A0W8E9N5_9ZZZZ</name>
<dbReference type="InterPro" id="IPR019874">
    <property type="entry name" value="RF_methyltr_PrmC"/>
</dbReference>
<sequence length="281" mass="31489">MREEWNIKGLLEWTTRYFTGKGIDSPRLEAEVLLAHVLKQERVYLYANFDSPVNSLERKHFRDLIKRRVQGEPSAYITGYKEFMSLKFHVNPTVLIPRPDTELMVEKILEIFDEQAINLCDVGTGSGAIAISLAHYLPEARVAATDISEQALATARINAAAIGAAIDFRQGDLMAPLAKSPPFDLVTANLPYIPQNEYLLLDHEVKGFEPMDALLAPGDGLDIYRRLLPQTLEKIKPGGYLFIEIAYNQGEKAMQMANGFSDVEIIKDLGGRDRILKARKG</sequence>
<dbReference type="EMBL" id="LNQE01001821">
    <property type="protein sequence ID" value="KUG05289.1"/>
    <property type="molecule type" value="Genomic_DNA"/>
</dbReference>
<dbReference type="PANTHER" id="PTHR18895">
    <property type="entry name" value="HEMK METHYLTRANSFERASE"/>
    <property type="match status" value="1"/>
</dbReference>
<dbReference type="Gene3D" id="3.40.50.150">
    <property type="entry name" value="Vaccinia Virus protein VP39"/>
    <property type="match status" value="1"/>
</dbReference>
<accession>A0A0W8E9N5</accession>
<keyword evidence="3" id="KW-0949">S-adenosyl-L-methionine</keyword>
<dbReference type="GO" id="GO:0008276">
    <property type="term" value="F:protein methyltransferase activity"/>
    <property type="evidence" value="ECO:0007669"/>
    <property type="project" value="InterPro"/>
</dbReference>
<evidence type="ECO:0000256" key="3">
    <source>
        <dbReference type="ARBA" id="ARBA00022691"/>
    </source>
</evidence>
<gene>
    <name evidence="6" type="ORF">ASZ90_017270</name>
</gene>
<dbReference type="NCBIfam" id="TIGR03534">
    <property type="entry name" value="RF_mod_PrmC"/>
    <property type="match status" value="1"/>
</dbReference>
<dbReference type="InterPro" id="IPR050320">
    <property type="entry name" value="N5-glutamine_MTase"/>
</dbReference>
<evidence type="ECO:0000256" key="2">
    <source>
        <dbReference type="ARBA" id="ARBA00022679"/>
    </source>
</evidence>
<dbReference type="InterPro" id="IPR041698">
    <property type="entry name" value="Methyltransf_25"/>
</dbReference>
<evidence type="ECO:0000259" key="4">
    <source>
        <dbReference type="Pfam" id="PF13649"/>
    </source>
</evidence>
<dbReference type="Pfam" id="PF13649">
    <property type="entry name" value="Methyltransf_25"/>
    <property type="match status" value="1"/>
</dbReference>
<dbReference type="InterPro" id="IPR029063">
    <property type="entry name" value="SAM-dependent_MTases_sf"/>
</dbReference>
<dbReference type="Gene3D" id="1.10.8.10">
    <property type="entry name" value="DNA helicase RuvA subunit, C-terminal domain"/>
    <property type="match status" value="1"/>
</dbReference>
<organism evidence="6">
    <name type="scientific">hydrocarbon metagenome</name>
    <dbReference type="NCBI Taxonomy" id="938273"/>
    <lineage>
        <taxon>unclassified sequences</taxon>
        <taxon>metagenomes</taxon>
        <taxon>ecological metagenomes</taxon>
    </lineage>
</organism>
<proteinExistence type="inferred from homology"/>
<feature type="domain" description="Methyltransferase" evidence="4">
    <location>
        <begin position="121"/>
        <end position="197"/>
    </location>
</feature>
<keyword evidence="2" id="KW-0808">Transferase</keyword>
<evidence type="ECO:0000259" key="5">
    <source>
        <dbReference type="Pfam" id="PF17827"/>
    </source>
</evidence>
<dbReference type="PANTHER" id="PTHR18895:SF74">
    <property type="entry name" value="MTRF1L RELEASE FACTOR GLUTAMINE METHYLTRANSFERASE"/>
    <property type="match status" value="1"/>
</dbReference>
<reference evidence="6" key="1">
    <citation type="journal article" date="2015" name="Proc. Natl. Acad. Sci. U.S.A.">
        <title>Networks of energetic and metabolic interactions define dynamics in microbial communities.</title>
        <authorList>
            <person name="Embree M."/>
            <person name="Liu J.K."/>
            <person name="Al-Bassam M.M."/>
            <person name="Zengler K."/>
        </authorList>
    </citation>
    <scope>NUCLEOTIDE SEQUENCE</scope>
</reference>
<dbReference type="CDD" id="cd02440">
    <property type="entry name" value="AdoMet_MTases"/>
    <property type="match status" value="1"/>
</dbReference>
<protein>
    <submittedName>
        <fullName evidence="6">Methylase</fullName>
    </submittedName>
</protein>
<dbReference type="HAMAP" id="MF_02126">
    <property type="entry name" value="RF_methyltr_PrmC"/>
    <property type="match status" value="1"/>
</dbReference>
<dbReference type="SUPFAM" id="SSF53335">
    <property type="entry name" value="S-adenosyl-L-methionine-dependent methyltransferases"/>
    <property type="match status" value="1"/>
</dbReference>
<evidence type="ECO:0000313" key="6">
    <source>
        <dbReference type="EMBL" id="KUG05289.1"/>
    </source>
</evidence>
<keyword evidence="1 6" id="KW-0489">Methyltransferase</keyword>
<dbReference type="Pfam" id="PF17827">
    <property type="entry name" value="PrmC_N"/>
    <property type="match status" value="1"/>
</dbReference>
<feature type="domain" description="Release factor glutamine methyltransferase N-terminal" evidence="5">
    <location>
        <begin position="10"/>
        <end position="79"/>
    </location>
</feature>
<dbReference type="NCBIfam" id="TIGR00536">
    <property type="entry name" value="hemK_fam"/>
    <property type="match status" value="1"/>
</dbReference>
<dbReference type="InterPro" id="IPR040758">
    <property type="entry name" value="PrmC_N"/>
</dbReference>
<dbReference type="AlphaFoldDB" id="A0A0W8E9N5"/>
<comment type="caution">
    <text evidence="6">The sequence shown here is derived from an EMBL/GenBank/DDBJ whole genome shotgun (WGS) entry which is preliminary data.</text>
</comment>